<dbReference type="AlphaFoldDB" id="A0AAV9EEA5"/>
<reference evidence="2" key="2">
    <citation type="submission" date="2023-06" db="EMBL/GenBank/DDBJ databases">
        <authorList>
            <person name="Ma L."/>
            <person name="Liu K.-W."/>
            <person name="Li Z."/>
            <person name="Hsiao Y.-Y."/>
            <person name="Qi Y."/>
            <person name="Fu T."/>
            <person name="Tang G."/>
            <person name="Zhang D."/>
            <person name="Sun W.-H."/>
            <person name="Liu D.-K."/>
            <person name="Li Y."/>
            <person name="Chen G.-Z."/>
            <person name="Liu X.-D."/>
            <person name="Liao X.-Y."/>
            <person name="Jiang Y.-T."/>
            <person name="Yu X."/>
            <person name="Hao Y."/>
            <person name="Huang J."/>
            <person name="Zhao X.-W."/>
            <person name="Ke S."/>
            <person name="Chen Y.-Y."/>
            <person name="Wu W.-L."/>
            <person name="Hsu J.-L."/>
            <person name="Lin Y.-F."/>
            <person name="Huang M.-D."/>
            <person name="Li C.-Y."/>
            <person name="Huang L."/>
            <person name="Wang Z.-W."/>
            <person name="Zhao X."/>
            <person name="Zhong W.-Y."/>
            <person name="Peng D.-H."/>
            <person name="Ahmad S."/>
            <person name="Lan S."/>
            <person name="Zhang J.-S."/>
            <person name="Tsai W.-C."/>
            <person name="Van De Peer Y."/>
            <person name="Liu Z.-J."/>
        </authorList>
    </citation>
    <scope>NUCLEOTIDE SEQUENCE</scope>
    <source>
        <strain evidence="2">CP</strain>
        <tissue evidence="2">Leaves</tissue>
    </source>
</reference>
<keyword evidence="3" id="KW-1185">Reference proteome</keyword>
<feature type="domain" description="Reverse transcriptase zinc-binding" evidence="1">
    <location>
        <begin position="132"/>
        <end position="213"/>
    </location>
</feature>
<reference evidence="2" key="1">
    <citation type="journal article" date="2023" name="Nat. Commun.">
        <title>Diploid and tetraploid genomes of Acorus and the evolution of monocots.</title>
        <authorList>
            <person name="Ma L."/>
            <person name="Liu K.W."/>
            <person name="Li Z."/>
            <person name="Hsiao Y.Y."/>
            <person name="Qi Y."/>
            <person name="Fu T."/>
            <person name="Tang G.D."/>
            <person name="Zhang D."/>
            <person name="Sun W.H."/>
            <person name="Liu D.K."/>
            <person name="Li Y."/>
            <person name="Chen G.Z."/>
            <person name="Liu X.D."/>
            <person name="Liao X.Y."/>
            <person name="Jiang Y.T."/>
            <person name="Yu X."/>
            <person name="Hao Y."/>
            <person name="Huang J."/>
            <person name="Zhao X.W."/>
            <person name="Ke S."/>
            <person name="Chen Y.Y."/>
            <person name="Wu W.L."/>
            <person name="Hsu J.L."/>
            <person name="Lin Y.F."/>
            <person name="Huang M.D."/>
            <person name="Li C.Y."/>
            <person name="Huang L."/>
            <person name="Wang Z.W."/>
            <person name="Zhao X."/>
            <person name="Zhong W.Y."/>
            <person name="Peng D.H."/>
            <person name="Ahmad S."/>
            <person name="Lan S."/>
            <person name="Zhang J.S."/>
            <person name="Tsai W.C."/>
            <person name="Van de Peer Y."/>
            <person name="Liu Z.J."/>
        </authorList>
    </citation>
    <scope>NUCLEOTIDE SEQUENCE</scope>
    <source>
        <strain evidence="2">CP</strain>
    </source>
</reference>
<organism evidence="2 3">
    <name type="scientific">Acorus calamus</name>
    <name type="common">Sweet flag</name>
    <dbReference type="NCBI Taxonomy" id="4465"/>
    <lineage>
        <taxon>Eukaryota</taxon>
        <taxon>Viridiplantae</taxon>
        <taxon>Streptophyta</taxon>
        <taxon>Embryophyta</taxon>
        <taxon>Tracheophyta</taxon>
        <taxon>Spermatophyta</taxon>
        <taxon>Magnoliopsida</taxon>
        <taxon>Liliopsida</taxon>
        <taxon>Acoraceae</taxon>
        <taxon>Acorus</taxon>
    </lineage>
</organism>
<dbReference type="Proteomes" id="UP001180020">
    <property type="component" value="Unassembled WGS sequence"/>
</dbReference>
<comment type="caution">
    <text evidence="2">The sequence shown here is derived from an EMBL/GenBank/DDBJ whole genome shotgun (WGS) entry which is preliminary data.</text>
</comment>
<evidence type="ECO:0000313" key="3">
    <source>
        <dbReference type="Proteomes" id="UP001180020"/>
    </source>
</evidence>
<protein>
    <recommendedName>
        <fullName evidence="1">Reverse transcriptase zinc-binding domain-containing protein</fullName>
    </recommendedName>
</protein>
<gene>
    <name evidence="2" type="ORF">QJS10_CPA08g00246</name>
</gene>
<dbReference type="InterPro" id="IPR026960">
    <property type="entry name" value="RVT-Znf"/>
</dbReference>
<dbReference type="Pfam" id="PF13966">
    <property type="entry name" value="zf-RVT"/>
    <property type="match status" value="1"/>
</dbReference>
<evidence type="ECO:0000313" key="2">
    <source>
        <dbReference type="EMBL" id="KAK1311532.1"/>
    </source>
</evidence>
<sequence length="266" mass="31118">MKKRYLKRENLWNAKVCSSHSCTWTTILNAREWVVSKLSYVIFEGKSINLWYDPWINRKSLMQRLGRISYDWGPPLDTTVSASLRNGKWTKLVRAPVDFDPIWEEIQHLEVGGRGEDILIWYPSKTGNLGLSEAWKAVRCRGTSFPWIKWIWQPIQTPKHSFCAWQAFHDKLSTLSRLQSKGLIQNSVCPLCSSDREDVDHLLLGCSYSRFIWSLLFRELLIRIAPPYNLAAFPHWLAFVRGQLLRSSMLQKFQKIKKLQNFLVCS</sequence>
<proteinExistence type="predicted"/>
<dbReference type="EMBL" id="JAUJYO010000008">
    <property type="protein sequence ID" value="KAK1311532.1"/>
    <property type="molecule type" value="Genomic_DNA"/>
</dbReference>
<name>A0AAV9EEA5_ACOCL</name>
<evidence type="ECO:0000259" key="1">
    <source>
        <dbReference type="Pfam" id="PF13966"/>
    </source>
</evidence>
<accession>A0AAV9EEA5</accession>